<accession>A0A5J5GAA2</accession>
<evidence type="ECO:0000259" key="5">
    <source>
        <dbReference type="Pfam" id="PF00135"/>
    </source>
</evidence>
<name>A0A5J5GAA2_9BACL</name>
<dbReference type="InterPro" id="IPR029058">
    <property type="entry name" value="AB_hydrolase_fold"/>
</dbReference>
<dbReference type="InterPro" id="IPR019826">
    <property type="entry name" value="Carboxylesterase_B_AS"/>
</dbReference>
<evidence type="ECO:0000313" key="6">
    <source>
        <dbReference type="EMBL" id="KAA9004958.1"/>
    </source>
</evidence>
<dbReference type="Gene3D" id="3.40.50.1820">
    <property type="entry name" value="alpha/beta hydrolase"/>
    <property type="match status" value="1"/>
</dbReference>
<proteinExistence type="inferred from homology"/>
<comment type="similarity">
    <text evidence="1 3">Belongs to the type-B carboxylesterase/lipase family.</text>
</comment>
<organism evidence="6 7">
    <name type="scientific">Paenibacillus spiritus</name>
    <dbReference type="NCBI Taxonomy" id="2496557"/>
    <lineage>
        <taxon>Bacteria</taxon>
        <taxon>Bacillati</taxon>
        <taxon>Bacillota</taxon>
        <taxon>Bacilli</taxon>
        <taxon>Bacillales</taxon>
        <taxon>Paenibacillaceae</taxon>
        <taxon>Paenibacillus</taxon>
    </lineage>
</organism>
<dbReference type="PANTHER" id="PTHR11559">
    <property type="entry name" value="CARBOXYLESTERASE"/>
    <property type="match status" value="1"/>
</dbReference>
<keyword evidence="2 3" id="KW-0378">Hydrolase</keyword>
<dbReference type="AlphaFoldDB" id="A0A5J5GAA2"/>
<feature type="domain" description="Carboxylesterase type B" evidence="5">
    <location>
        <begin position="352"/>
        <end position="464"/>
    </location>
</feature>
<keyword evidence="7" id="KW-1185">Reference proteome</keyword>
<dbReference type="OrthoDB" id="9775851at2"/>
<dbReference type="Pfam" id="PF00135">
    <property type="entry name" value="COesterase"/>
    <property type="match status" value="2"/>
</dbReference>
<dbReference type="Proteomes" id="UP000367750">
    <property type="component" value="Unassembled WGS sequence"/>
</dbReference>
<dbReference type="InterPro" id="IPR019819">
    <property type="entry name" value="Carboxylesterase_B_CS"/>
</dbReference>
<dbReference type="PROSITE" id="PS00941">
    <property type="entry name" value="CARBOXYLESTERASE_B_2"/>
    <property type="match status" value="1"/>
</dbReference>
<evidence type="ECO:0000256" key="3">
    <source>
        <dbReference type="RuleBase" id="RU361235"/>
    </source>
</evidence>
<dbReference type="PRINTS" id="PR00878">
    <property type="entry name" value="CHOLNESTRASE"/>
</dbReference>
<feature type="compositionally biased region" description="Basic and acidic residues" evidence="4">
    <location>
        <begin position="471"/>
        <end position="480"/>
    </location>
</feature>
<gene>
    <name evidence="6" type="ORF">F4V43_10070</name>
</gene>
<feature type="region of interest" description="Disordered" evidence="4">
    <location>
        <begin position="461"/>
        <end position="480"/>
    </location>
</feature>
<evidence type="ECO:0000256" key="4">
    <source>
        <dbReference type="SAM" id="MobiDB-lite"/>
    </source>
</evidence>
<dbReference type="PROSITE" id="PS00122">
    <property type="entry name" value="CARBOXYLESTERASE_B_1"/>
    <property type="match status" value="1"/>
</dbReference>
<sequence>MTELIVTTRQGRLEGQAANGVRSWKGIPYAAPPVGPLRFRAPAPPGGWEGIRSAAAYGPSCPQPAGGIGEVGDMSEDCLYLNIWAPGLPEPEREPLPVMVWIHGGAFETGSGSLPFYNGEQMARQGRVVVVTMNYRLGPFGFSDWSAFGVPDAAANVGLLDQIAALEWVQREIAAFGGDPARVTVFGESAGAMSIAALMAMPAARGLFSRAILQSGASQAAAPRQAQRSAAGLLSELGLSAGQAHKLRELPAGELVAAMSRMKQSLGGMMLPFQPVLDPASLPVSPAAAAEQGAAAKIPLLIGTNRDEGGMFFRPDSPPMPEAALGYALSVMTGMTDAARLVPLYPKDGRGQARMMTELYFWRGAVQFASAQSAHAPVWMYRFDWTDDSHPLLRQAIHAAEIPFVWGTLSLLEAYGVKLPPDAWELAAKMQEAWTAFAHGRPPLQDWPAYDPKRRETMIFGRPPAVAADPDGDRRELLGL</sequence>
<evidence type="ECO:0000256" key="2">
    <source>
        <dbReference type="ARBA" id="ARBA00022801"/>
    </source>
</evidence>
<evidence type="ECO:0000256" key="1">
    <source>
        <dbReference type="ARBA" id="ARBA00005964"/>
    </source>
</evidence>
<dbReference type="InterPro" id="IPR002018">
    <property type="entry name" value="CarbesteraseB"/>
</dbReference>
<feature type="domain" description="Carboxylesterase type B" evidence="5">
    <location>
        <begin position="4"/>
        <end position="314"/>
    </location>
</feature>
<dbReference type="GO" id="GO:0004104">
    <property type="term" value="F:cholinesterase activity"/>
    <property type="evidence" value="ECO:0007669"/>
    <property type="project" value="InterPro"/>
</dbReference>
<dbReference type="RefSeq" id="WP_150458110.1">
    <property type="nucleotide sequence ID" value="NZ_VYKK01000012.1"/>
</dbReference>
<dbReference type="InterPro" id="IPR000997">
    <property type="entry name" value="Cholinesterase"/>
</dbReference>
<dbReference type="EMBL" id="VYKK01000012">
    <property type="protein sequence ID" value="KAA9004958.1"/>
    <property type="molecule type" value="Genomic_DNA"/>
</dbReference>
<dbReference type="InterPro" id="IPR050309">
    <property type="entry name" value="Type-B_Carboxylest/Lipase"/>
</dbReference>
<dbReference type="EC" id="3.1.1.-" evidence="3"/>
<protein>
    <recommendedName>
        <fullName evidence="3">Carboxylic ester hydrolase</fullName>
        <ecNumber evidence="3">3.1.1.-</ecNumber>
    </recommendedName>
</protein>
<dbReference type="SUPFAM" id="SSF53474">
    <property type="entry name" value="alpha/beta-Hydrolases"/>
    <property type="match status" value="1"/>
</dbReference>
<comment type="caution">
    <text evidence="6">The sequence shown here is derived from an EMBL/GenBank/DDBJ whole genome shotgun (WGS) entry which is preliminary data.</text>
</comment>
<evidence type="ECO:0000313" key="7">
    <source>
        <dbReference type="Proteomes" id="UP000367750"/>
    </source>
</evidence>
<reference evidence="6 7" key="1">
    <citation type="submission" date="2019-09" db="EMBL/GenBank/DDBJ databases">
        <title>Bacillus ochoae sp. nov., Paenibacillus whitsoniae sp. nov., Paenibacillus spiritus sp. nov. Isolated from the Mars Exploration Rover during spacecraft assembly.</title>
        <authorList>
            <person name="Seuylemezian A."/>
            <person name="Vaishampayan P."/>
        </authorList>
    </citation>
    <scope>NUCLEOTIDE SEQUENCE [LARGE SCALE GENOMIC DNA]</scope>
    <source>
        <strain evidence="6 7">MER_111</strain>
    </source>
</reference>